<dbReference type="AlphaFoldDB" id="G0MHP9"/>
<dbReference type="Proteomes" id="UP000008068">
    <property type="component" value="Unassembled WGS sequence"/>
</dbReference>
<sequence length="133" mass="14738">MAHSISLLSLLTCVDPQKEKAMGDSMDMSTLMDEVNSIISSLPESDLRRQAADLIAEGEQIMRAIGEVDASANGELMKLKEEVQQNDAKLMVFAYCEKVLKILSEHGKILSRRFDEISRSTYYGPSSTVNPPK</sequence>
<gene>
    <name evidence="1" type="ORF">CAEBREN_06211</name>
</gene>
<dbReference type="HOGENOM" id="CLU_1908534_0_0_1"/>
<evidence type="ECO:0000313" key="1">
    <source>
        <dbReference type="EMBL" id="EGT59482.1"/>
    </source>
</evidence>
<organism evidence="2">
    <name type="scientific">Caenorhabditis brenneri</name>
    <name type="common">Nematode worm</name>
    <dbReference type="NCBI Taxonomy" id="135651"/>
    <lineage>
        <taxon>Eukaryota</taxon>
        <taxon>Metazoa</taxon>
        <taxon>Ecdysozoa</taxon>
        <taxon>Nematoda</taxon>
        <taxon>Chromadorea</taxon>
        <taxon>Rhabditida</taxon>
        <taxon>Rhabditina</taxon>
        <taxon>Rhabditomorpha</taxon>
        <taxon>Rhabditoidea</taxon>
        <taxon>Rhabditidae</taxon>
        <taxon>Peloderinae</taxon>
        <taxon>Caenorhabditis</taxon>
    </lineage>
</organism>
<name>G0MHP9_CAEBE</name>
<reference evidence="2" key="1">
    <citation type="submission" date="2011-07" db="EMBL/GenBank/DDBJ databases">
        <authorList>
            <consortium name="Caenorhabditis brenneri Sequencing and Analysis Consortium"/>
            <person name="Wilson R.K."/>
        </authorList>
    </citation>
    <scope>NUCLEOTIDE SEQUENCE [LARGE SCALE GENOMIC DNA]</scope>
    <source>
        <strain evidence="2">PB2801</strain>
    </source>
</reference>
<dbReference type="EMBL" id="GL379795">
    <property type="protein sequence ID" value="EGT59482.1"/>
    <property type="molecule type" value="Genomic_DNA"/>
</dbReference>
<proteinExistence type="predicted"/>
<accession>G0MHP9</accession>
<protein>
    <submittedName>
        <fullName evidence="1">Uncharacterized protein</fullName>
    </submittedName>
</protein>
<evidence type="ECO:0000313" key="2">
    <source>
        <dbReference type="Proteomes" id="UP000008068"/>
    </source>
</evidence>
<keyword evidence="2" id="KW-1185">Reference proteome</keyword>
<dbReference type="InParanoid" id="G0MHP9"/>